<feature type="domain" description="DUF4145" evidence="1">
    <location>
        <begin position="95"/>
        <end position="174"/>
    </location>
</feature>
<evidence type="ECO:0000259" key="1">
    <source>
        <dbReference type="Pfam" id="PF13643"/>
    </source>
</evidence>
<name>A0A847RUS9_9NEIS</name>
<reference evidence="2 3" key="1">
    <citation type="submission" date="2020-04" db="EMBL/GenBank/DDBJ databases">
        <title>Draft genome of Leeia sp. IMCC25680.</title>
        <authorList>
            <person name="Song J."/>
            <person name="Cho J.-C."/>
        </authorList>
    </citation>
    <scope>NUCLEOTIDE SEQUENCE [LARGE SCALE GENOMIC DNA]</scope>
    <source>
        <strain evidence="2 3">IMCC25680</strain>
    </source>
</reference>
<proteinExistence type="predicted"/>
<comment type="caution">
    <text evidence="2">The sequence shown here is derived from an EMBL/GenBank/DDBJ whole genome shotgun (WGS) entry which is preliminary data.</text>
</comment>
<dbReference type="AlphaFoldDB" id="A0A847RUS9"/>
<sequence>MEYVAPAFKKNAFHCPICKTFAHMGWVSLVTTSAPMEATDLFQARCARCQKETYWRDDKSGDPRAPKGKMIYPLASNAPLPSSDLPEDCQQDYAEARAIAAQSPRAAAALLRLIIQKLCKHFGEPGKDINKDIGRLVEKGLPKILQEALDTVRVIGNAAVHPGEINFEDNPEIVTVLFRLINLIVEKMITEPKEMADLYQSLPTSKLEQIAKRDQSN</sequence>
<accession>A0A847RUS9</accession>
<evidence type="ECO:0000313" key="3">
    <source>
        <dbReference type="Proteomes" id="UP000587991"/>
    </source>
</evidence>
<dbReference type="RefSeq" id="WP_168875260.1">
    <property type="nucleotide sequence ID" value="NZ_JABAIM010000001.1"/>
</dbReference>
<dbReference type="InterPro" id="IPR025285">
    <property type="entry name" value="DUF4145"/>
</dbReference>
<dbReference type="Pfam" id="PF13643">
    <property type="entry name" value="DUF4145"/>
    <property type="match status" value="1"/>
</dbReference>
<protein>
    <submittedName>
        <fullName evidence="2">DUF4145 domain-containing protein</fullName>
    </submittedName>
</protein>
<keyword evidence="3" id="KW-1185">Reference proteome</keyword>
<dbReference type="Proteomes" id="UP000587991">
    <property type="component" value="Unassembled WGS sequence"/>
</dbReference>
<organism evidence="2 3">
    <name type="scientific">Leeia aquatica</name>
    <dbReference type="NCBI Taxonomy" id="2725557"/>
    <lineage>
        <taxon>Bacteria</taxon>
        <taxon>Pseudomonadati</taxon>
        <taxon>Pseudomonadota</taxon>
        <taxon>Betaproteobacteria</taxon>
        <taxon>Neisseriales</taxon>
        <taxon>Leeiaceae</taxon>
        <taxon>Leeia</taxon>
    </lineage>
</organism>
<evidence type="ECO:0000313" key="2">
    <source>
        <dbReference type="EMBL" id="NLR73591.1"/>
    </source>
</evidence>
<gene>
    <name evidence="2" type="ORF">HF682_00245</name>
</gene>
<dbReference type="EMBL" id="JABAIM010000001">
    <property type="protein sequence ID" value="NLR73591.1"/>
    <property type="molecule type" value="Genomic_DNA"/>
</dbReference>